<reference evidence="1" key="2">
    <citation type="submission" date="2019-06" db="EMBL/GenBank/DDBJ databases">
        <title>Genomics analysis of Aphanomyces spp. identifies a new class of oomycete effector associated with host adaptation.</title>
        <authorList>
            <person name="Gaulin E."/>
        </authorList>
    </citation>
    <scope>NUCLEOTIDE SEQUENCE</scope>
    <source>
        <strain evidence="1">CBS 578.67</strain>
    </source>
</reference>
<evidence type="ECO:0000313" key="1">
    <source>
        <dbReference type="EMBL" id="KAF0719097.1"/>
    </source>
</evidence>
<organism evidence="2 3">
    <name type="scientific">Aphanomyces stellatus</name>
    <dbReference type="NCBI Taxonomy" id="120398"/>
    <lineage>
        <taxon>Eukaryota</taxon>
        <taxon>Sar</taxon>
        <taxon>Stramenopiles</taxon>
        <taxon>Oomycota</taxon>
        <taxon>Saprolegniomycetes</taxon>
        <taxon>Saprolegniales</taxon>
        <taxon>Verrucalvaceae</taxon>
        <taxon>Aphanomyces</taxon>
    </lineage>
</organism>
<reference evidence="2 3" key="1">
    <citation type="submission" date="2019-03" db="EMBL/GenBank/DDBJ databases">
        <authorList>
            <person name="Gaulin E."/>
            <person name="Dumas B."/>
        </authorList>
    </citation>
    <scope>NUCLEOTIDE SEQUENCE [LARGE SCALE GENOMIC DNA]</scope>
    <source>
        <strain evidence="2">CBS 568.67</strain>
    </source>
</reference>
<name>A0A485K5W1_9STRA</name>
<keyword evidence="3" id="KW-1185">Reference proteome</keyword>
<protein>
    <submittedName>
        <fullName evidence="2">Aste57867_1274 protein</fullName>
    </submittedName>
</protein>
<dbReference type="Proteomes" id="UP000332933">
    <property type="component" value="Unassembled WGS sequence"/>
</dbReference>
<dbReference type="EMBL" id="CAADRA010000093">
    <property type="protein sequence ID" value="VFT78493.1"/>
    <property type="molecule type" value="Genomic_DNA"/>
</dbReference>
<proteinExistence type="predicted"/>
<gene>
    <name evidence="2" type="primary">Aste57867_1274</name>
    <name evidence="1" type="ORF">As57867_001273</name>
    <name evidence="2" type="ORF">ASTE57867_1274</name>
</gene>
<evidence type="ECO:0000313" key="2">
    <source>
        <dbReference type="EMBL" id="VFT78493.1"/>
    </source>
</evidence>
<dbReference type="EMBL" id="VJMH01000093">
    <property type="protein sequence ID" value="KAF0719097.1"/>
    <property type="molecule type" value="Genomic_DNA"/>
</dbReference>
<accession>A0A485K5W1</accession>
<sequence length="238" mass="26975">MDVVVPHLAILLDKLACFKGPPKRPPALKECLCQAIRNCRLRLLHWLVEVQEMDPDDIRAIVASSACGQDAWPTVLREYDGAMIHMLERHRVHFDQTFMLRVVSMHDETASEWTSWFTSLQTSTPSLSNADSLWAVLVVRFLDELAALEGGDVAVVIGRCLQNMVRKDRPPRANVLRNVYNGWQSMFPEGDLAGMTKKRVMEDEMFAAARGPHRLKLLQDLFNRSGPSLSTNHEQPTE</sequence>
<evidence type="ECO:0000313" key="3">
    <source>
        <dbReference type="Proteomes" id="UP000332933"/>
    </source>
</evidence>
<dbReference type="AlphaFoldDB" id="A0A485K5W1"/>